<feature type="compositionally biased region" description="Polar residues" evidence="1">
    <location>
        <begin position="29"/>
        <end position="38"/>
    </location>
</feature>
<accession>A0AAD6XG42</accession>
<gene>
    <name evidence="2" type="ORF">B0H15DRAFT_863376</name>
</gene>
<sequence length="282" mass="30963">MNSSAILSSVSSLSRGMVQNHARDIGIQSQAGAIQRTRSAGRTRKGARLSTSPDMVSSSRDGCTTLVFATGSRSVMSKNVHFLSIVPSRSSVRQSLLTKPPAFTIVSCAYGSTANWGPLPRLKETSRRSGAARKAWTRENSGCRHMPPRVSFRRSENSPISVSTCRVTNSRSRLYAGRITKQYPVREIRGLVKCGTVEREPQRTAGASQPIVDASFHNVHHGLAPLAVEHEVEIVPKSRHRESDVAPHLADFEKEQSECRPFSKGSLCILDEDYGNDFGWEV</sequence>
<feature type="region of interest" description="Disordered" evidence="1">
    <location>
        <begin position="29"/>
        <end position="57"/>
    </location>
</feature>
<dbReference type="AlphaFoldDB" id="A0AAD6XG42"/>
<name>A0AAD6XG42_9AGAR</name>
<proteinExistence type="predicted"/>
<feature type="region of interest" description="Disordered" evidence="1">
    <location>
        <begin position="126"/>
        <end position="155"/>
    </location>
</feature>
<protein>
    <submittedName>
        <fullName evidence="2">Uncharacterized protein</fullName>
    </submittedName>
</protein>
<keyword evidence="3" id="KW-1185">Reference proteome</keyword>
<evidence type="ECO:0000256" key="1">
    <source>
        <dbReference type="SAM" id="MobiDB-lite"/>
    </source>
</evidence>
<organism evidence="2 3">
    <name type="scientific">Mycena belliarum</name>
    <dbReference type="NCBI Taxonomy" id="1033014"/>
    <lineage>
        <taxon>Eukaryota</taxon>
        <taxon>Fungi</taxon>
        <taxon>Dikarya</taxon>
        <taxon>Basidiomycota</taxon>
        <taxon>Agaricomycotina</taxon>
        <taxon>Agaricomycetes</taxon>
        <taxon>Agaricomycetidae</taxon>
        <taxon>Agaricales</taxon>
        <taxon>Marasmiineae</taxon>
        <taxon>Mycenaceae</taxon>
        <taxon>Mycena</taxon>
    </lineage>
</organism>
<reference evidence="2" key="1">
    <citation type="submission" date="2023-03" db="EMBL/GenBank/DDBJ databases">
        <title>Massive genome expansion in bonnet fungi (Mycena s.s.) driven by repeated elements and novel gene families across ecological guilds.</title>
        <authorList>
            <consortium name="Lawrence Berkeley National Laboratory"/>
            <person name="Harder C.B."/>
            <person name="Miyauchi S."/>
            <person name="Viragh M."/>
            <person name="Kuo A."/>
            <person name="Thoen E."/>
            <person name="Andreopoulos B."/>
            <person name="Lu D."/>
            <person name="Skrede I."/>
            <person name="Drula E."/>
            <person name="Henrissat B."/>
            <person name="Morin E."/>
            <person name="Kohler A."/>
            <person name="Barry K."/>
            <person name="LaButti K."/>
            <person name="Morin E."/>
            <person name="Salamov A."/>
            <person name="Lipzen A."/>
            <person name="Mereny Z."/>
            <person name="Hegedus B."/>
            <person name="Baldrian P."/>
            <person name="Stursova M."/>
            <person name="Weitz H."/>
            <person name="Taylor A."/>
            <person name="Grigoriev I.V."/>
            <person name="Nagy L.G."/>
            <person name="Martin F."/>
            <person name="Kauserud H."/>
        </authorList>
    </citation>
    <scope>NUCLEOTIDE SEQUENCE</scope>
    <source>
        <strain evidence="2">CBHHK173m</strain>
    </source>
</reference>
<evidence type="ECO:0000313" key="2">
    <source>
        <dbReference type="EMBL" id="KAJ7076627.1"/>
    </source>
</evidence>
<evidence type="ECO:0000313" key="3">
    <source>
        <dbReference type="Proteomes" id="UP001222325"/>
    </source>
</evidence>
<comment type="caution">
    <text evidence="2">The sequence shown here is derived from an EMBL/GenBank/DDBJ whole genome shotgun (WGS) entry which is preliminary data.</text>
</comment>
<dbReference type="EMBL" id="JARJCN010000079">
    <property type="protein sequence ID" value="KAJ7076627.1"/>
    <property type="molecule type" value="Genomic_DNA"/>
</dbReference>
<dbReference type="Proteomes" id="UP001222325">
    <property type="component" value="Unassembled WGS sequence"/>
</dbReference>